<dbReference type="InterPro" id="IPR022029">
    <property type="entry name" value="YoaR-like_PG-bd"/>
</dbReference>
<protein>
    <submittedName>
        <fullName evidence="10">Putative peptidoglycan binding protein</fullName>
    </submittedName>
</protein>
<dbReference type="PROSITE" id="PS52029">
    <property type="entry name" value="LD_TPASE"/>
    <property type="match status" value="1"/>
</dbReference>
<dbReference type="UniPathway" id="UPA00219"/>
<comment type="pathway">
    <text evidence="1 6">Cell wall biogenesis; peptidoglycan biosynthesis.</text>
</comment>
<evidence type="ECO:0000256" key="7">
    <source>
        <dbReference type="SAM" id="MobiDB-lite"/>
    </source>
</evidence>
<name>A0A2V3XZW5_9FIRM</name>
<keyword evidence="11" id="KW-1185">Reference proteome</keyword>
<feature type="active site" description="Proton donor/acceptor" evidence="6">
    <location>
        <position position="429"/>
    </location>
</feature>
<dbReference type="GeneID" id="86064394"/>
<evidence type="ECO:0000313" key="11">
    <source>
        <dbReference type="Proteomes" id="UP000248057"/>
    </source>
</evidence>
<dbReference type="GO" id="GO:0071972">
    <property type="term" value="F:peptidoglycan L,D-transpeptidase activity"/>
    <property type="evidence" value="ECO:0007669"/>
    <property type="project" value="TreeGrafter"/>
</dbReference>
<evidence type="ECO:0000313" key="10">
    <source>
        <dbReference type="EMBL" id="PXX46404.1"/>
    </source>
</evidence>
<dbReference type="PANTHER" id="PTHR30582">
    <property type="entry name" value="L,D-TRANSPEPTIDASE"/>
    <property type="match status" value="1"/>
</dbReference>
<evidence type="ECO:0000256" key="5">
    <source>
        <dbReference type="ARBA" id="ARBA00023316"/>
    </source>
</evidence>
<dbReference type="GO" id="GO:0071555">
    <property type="term" value="P:cell wall organization"/>
    <property type="evidence" value="ECO:0007669"/>
    <property type="project" value="UniProtKB-UniRule"/>
</dbReference>
<dbReference type="GO" id="GO:0018104">
    <property type="term" value="P:peptidoglycan-protein cross-linking"/>
    <property type="evidence" value="ECO:0007669"/>
    <property type="project" value="TreeGrafter"/>
</dbReference>
<evidence type="ECO:0000259" key="9">
    <source>
        <dbReference type="PROSITE" id="PS52029"/>
    </source>
</evidence>
<dbReference type="InterPro" id="IPR050979">
    <property type="entry name" value="LD-transpeptidase"/>
</dbReference>
<comment type="caution">
    <text evidence="10">The sequence shown here is derived from an EMBL/GenBank/DDBJ whole genome shotgun (WGS) entry which is preliminary data.</text>
</comment>
<dbReference type="GO" id="GO:0016740">
    <property type="term" value="F:transferase activity"/>
    <property type="evidence" value="ECO:0007669"/>
    <property type="project" value="UniProtKB-KW"/>
</dbReference>
<dbReference type="AlphaFoldDB" id="A0A2V3XZW5"/>
<sequence>MEREKPRSRKKKRLGVKFWAAVCGGIAVAAAATVTVLYIQTGKQYRTVFFPNTTINGIDASKKTVDEVKQLIASGIDGYTLTIKERGGAEEVISGDEIGLESVFDGSLERLLEEQEPNDWFRHRKATQTFEIDTMIQFSDEKLTGVVDALNCFDEAQVVKPQDAVMSEYVSGQGYSVIPAVEGSELDREKVMAGIAEAVNGLQRELSLEELDAYVKPGVPSDDADLLARVQALNKFVNVRVTYTFGDSREVLSGDTIKDWIGIGDDGNAYVSSGAVTEYVKSLASKYDTYNKAKTLNTSYGKTVRITGGSYGWRIDQSAEADELAAIIRSGESQTREPVYKQKAVSHGANDYGSTYVEINLTAQHLFYYKDGSLVVESDFVSGNEAKGWATPAGVYPLTYKQKDAVLKGEDYKTPVDYWMPFNGGIGLHDATWRSSFGGTLYKNGGSHGCVNLPHSVAQKIFENISAGTPVLCYHLEGTESKTTSTPAGKPIQPTTAAPETTAATTPAATTPAATTASPETTAPSEAPAPKPTESQTAAPTKAPETEASTTASSPESGEKGPGVPTGSSGNKEIGPGVS</sequence>
<keyword evidence="2" id="KW-0808">Transferase</keyword>
<feature type="transmembrane region" description="Helical" evidence="8">
    <location>
        <begin position="18"/>
        <end position="39"/>
    </location>
</feature>
<feature type="region of interest" description="Disordered" evidence="7">
    <location>
        <begin position="481"/>
        <end position="579"/>
    </location>
</feature>
<dbReference type="Pfam" id="PF12229">
    <property type="entry name" value="PG_binding_4"/>
    <property type="match status" value="1"/>
</dbReference>
<dbReference type="PANTHER" id="PTHR30582:SF33">
    <property type="entry name" value="EXPORTED PROTEIN"/>
    <property type="match status" value="1"/>
</dbReference>
<dbReference type="EMBL" id="QJKD01000020">
    <property type="protein sequence ID" value="PXX46404.1"/>
    <property type="molecule type" value="Genomic_DNA"/>
</dbReference>
<dbReference type="RefSeq" id="WP_110325717.1">
    <property type="nucleotide sequence ID" value="NZ_QJKD01000020.1"/>
</dbReference>
<feature type="domain" description="L,D-TPase catalytic" evidence="9">
    <location>
        <begin position="355"/>
        <end position="474"/>
    </location>
</feature>
<keyword evidence="8" id="KW-1133">Transmembrane helix</keyword>
<evidence type="ECO:0000256" key="4">
    <source>
        <dbReference type="ARBA" id="ARBA00022984"/>
    </source>
</evidence>
<dbReference type="InterPro" id="IPR038063">
    <property type="entry name" value="Transpep_catalytic_dom"/>
</dbReference>
<dbReference type="Proteomes" id="UP000248057">
    <property type="component" value="Unassembled WGS sequence"/>
</dbReference>
<evidence type="ECO:0000256" key="8">
    <source>
        <dbReference type="SAM" id="Phobius"/>
    </source>
</evidence>
<organism evidence="10 11">
    <name type="scientific">Hungatella effluvii</name>
    <dbReference type="NCBI Taxonomy" id="1096246"/>
    <lineage>
        <taxon>Bacteria</taxon>
        <taxon>Bacillati</taxon>
        <taxon>Bacillota</taxon>
        <taxon>Clostridia</taxon>
        <taxon>Lachnospirales</taxon>
        <taxon>Lachnospiraceae</taxon>
        <taxon>Hungatella</taxon>
    </lineage>
</organism>
<keyword evidence="8" id="KW-0472">Membrane</keyword>
<evidence type="ECO:0000256" key="2">
    <source>
        <dbReference type="ARBA" id="ARBA00022679"/>
    </source>
</evidence>
<reference evidence="10 11" key="1">
    <citation type="submission" date="2018-05" db="EMBL/GenBank/DDBJ databases">
        <title>Genomic Encyclopedia of Type Strains, Phase IV (KMG-IV): sequencing the most valuable type-strain genomes for metagenomic binning, comparative biology and taxonomic classification.</title>
        <authorList>
            <person name="Goeker M."/>
        </authorList>
    </citation>
    <scope>NUCLEOTIDE SEQUENCE [LARGE SCALE GENOMIC DNA]</scope>
    <source>
        <strain evidence="10 11">DSM 24995</strain>
    </source>
</reference>
<keyword evidence="5 6" id="KW-0961">Cell wall biogenesis/degradation</keyword>
<dbReference type="Gene3D" id="3.10.20.800">
    <property type="match status" value="1"/>
</dbReference>
<dbReference type="CDD" id="cd16913">
    <property type="entry name" value="YkuD_like"/>
    <property type="match status" value="1"/>
</dbReference>
<dbReference type="GO" id="GO:0005576">
    <property type="term" value="C:extracellular region"/>
    <property type="evidence" value="ECO:0007669"/>
    <property type="project" value="TreeGrafter"/>
</dbReference>
<evidence type="ECO:0000256" key="3">
    <source>
        <dbReference type="ARBA" id="ARBA00022960"/>
    </source>
</evidence>
<keyword evidence="4 6" id="KW-0573">Peptidoglycan synthesis</keyword>
<dbReference type="InterPro" id="IPR005490">
    <property type="entry name" value="LD_TPept_cat_dom"/>
</dbReference>
<dbReference type="SUPFAM" id="SSF141523">
    <property type="entry name" value="L,D-transpeptidase catalytic domain-like"/>
    <property type="match status" value="1"/>
</dbReference>
<feature type="compositionally biased region" description="Low complexity" evidence="7">
    <location>
        <begin position="494"/>
        <end position="556"/>
    </location>
</feature>
<dbReference type="Gene3D" id="2.40.440.10">
    <property type="entry name" value="L,D-transpeptidase catalytic domain-like"/>
    <property type="match status" value="1"/>
</dbReference>
<feature type="active site" description="Nucleophile" evidence="6">
    <location>
        <position position="450"/>
    </location>
</feature>
<dbReference type="GO" id="GO:0008360">
    <property type="term" value="P:regulation of cell shape"/>
    <property type="evidence" value="ECO:0007669"/>
    <property type="project" value="UniProtKB-UniRule"/>
</dbReference>
<dbReference type="SUPFAM" id="SSF143985">
    <property type="entry name" value="L,D-transpeptidase pre-catalytic domain-like"/>
    <property type="match status" value="1"/>
</dbReference>
<evidence type="ECO:0000256" key="1">
    <source>
        <dbReference type="ARBA" id="ARBA00004752"/>
    </source>
</evidence>
<proteinExistence type="predicted"/>
<keyword evidence="8" id="KW-0812">Transmembrane</keyword>
<dbReference type="Pfam" id="PF03734">
    <property type="entry name" value="YkuD"/>
    <property type="match status" value="1"/>
</dbReference>
<keyword evidence="3 6" id="KW-0133">Cell shape</keyword>
<evidence type="ECO:0000256" key="6">
    <source>
        <dbReference type="PROSITE-ProRule" id="PRU01373"/>
    </source>
</evidence>
<accession>A0A2V3XZW5</accession>
<gene>
    <name evidence="10" type="ORF">DFR60_12043</name>
</gene>
<dbReference type="InterPro" id="IPR038054">
    <property type="entry name" value="LD_TPept-like_central_sf"/>
</dbReference>